<reference evidence="2" key="1">
    <citation type="submission" date="2016-11" db="UniProtKB">
        <authorList>
            <consortium name="WormBaseParasite"/>
        </authorList>
    </citation>
    <scope>IDENTIFICATION</scope>
    <source>
        <strain evidence="2">KR3021</strain>
    </source>
</reference>
<proteinExistence type="predicted"/>
<dbReference type="Proteomes" id="UP000095286">
    <property type="component" value="Unplaced"/>
</dbReference>
<accession>A0AC35UFC4</accession>
<organism evidence="1 2">
    <name type="scientific">Rhabditophanes sp. KR3021</name>
    <dbReference type="NCBI Taxonomy" id="114890"/>
    <lineage>
        <taxon>Eukaryota</taxon>
        <taxon>Metazoa</taxon>
        <taxon>Ecdysozoa</taxon>
        <taxon>Nematoda</taxon>
        <taxon>Chromadorea</taxon>
        <taxon>Rhabditida</taxon>
        <taxon>Tylenchina</taxon>
        <taxon>Panagrolaimomorpha</taxon>
        <taxon>Strongyloidoidea</taxon>
        <taxon>Alloionematidae</taxon>
        <taxon>Rhabditophanes</taxon>
    </lineage>
</organism>
<protein>
    <submittedName>
        <fullName evidence="2">G_PROTEIN_RECEP_F1_2 domain-containing protein</fullName>
    </submittedName>
</protein>
<sequence length="316" mass="36521">MDAIMNSAFYDTDRIVFGILMIIATIASMLLSGLMIICFWRHRGIFSKSPVFIFCYNLIATDFLRNINCLANIIPVFYLADSKKEQEHREALVFVIISELSIVGYIAWIILITFLTINRLLTFYKPSVIRKNTFYQILCCSIFAWVFAIAVDVIKMTWDVSSIEGINIHTRENNKNYNFEGLIVCYYLINPTVLFLMYLASFYKVRSFTRVNGSASVGTRKSASTERQPVVINSIKFESLILRQGIMICTVYQMSTLLDYFAEEIIRFLGPWSAFYFNVYLIFLVILFNSINALTFFCFNKTAIGFLRKMFLPGTH</sequence>
<name>A0AC35UFC4_9BILA</name>
<evidence type="ECO:0000313" key="1">
    <source>
        <dbReference type="Proteomes" id="UP000095286"/>
    </source>
</evidence>
<evidence type="ECO:0000313" key="2">
    <source>
        <dbReference type="WBParaSite" id="RSKR_0001033050.1"/>
    </source>
</evidence>
<dbReference type="WBParaSite" id="RSKR_0001033050.1">
    <property type="protein sequence ID" value="RSKR_0001033050.1"/>
    <property type="gene ID" value="RSKR_0001033050"/>
</dbReference>